<keyword evidence="1" id="KW-1133">Transmembrane helix</keyword>
<feature type="transmembrane region" description="Helical" evidence="1">
    <location>
        <begin position="263"/>
        <end position="289"/>
    </location>
</feature>
<dbReference type="AlphaFoldDB" id="A0A1I4WYW1"/>
<sequence>MPKKILVLYYSQTGQLKDIVKNIAKPFEQLKDSYTVTYYEIKMEKDFAFPWQSEVFYDTFPETYRQIPRAILPPPEEVLNQKFDLILFGYQVWFLTPSIPIISFLKSAYAAQIMANTPVITVSATRNMWMLSQEKLKIHLQRLQAKLVGNIALVDRHDNYTSVITILNWMQTGNKEQKKPFPNAGVSDVEIATADKYGTIIEKYVSQDNYNGLQNELVKNGAVEIRPFLIKVETVGNKLFTVFSGIILKKPEKRKFWVGVYKFYLMAAIWVISPIVLIIYNITTPIFWWKRKKQIKYYQGL</sequence>
<dbReference type="Proteomes" id="UP000199036">
    <property type="component" value="Unassembled WGS sequence"/>
</dbReference>
<protein>
    <recommendedName>
        <fullName evidence="4">Dialkylresorcinol condensing enzyme DarA</fullName>
    </recommendedName>
</protein>
<dbReference type="STRING" id="913024.SAMN05421741_10225"/>
<dbReference type="Gene3D" id="3.40.50.360">
    <property type="match status" value="1"/>
</dbReference>
<reference evidence="3" key="1">
    <citation type="submission" date="2016-10" db="EMBL/GenBank/DDBJ databases">
        <authorList>
            <person name="Varghese N."/>
            <person name="Submissions S."/>
        </authorList>
    </citation>
    <scope>NUCLEOTIDE SEQUENCE [LARGE SCALE GENOMIC DNA]</scope>
    <source>
        <strain evidence="3">DS-12</strain>
    </source>
</reference>
<name>A0A1I4WYW1_9FLAO</name>
<evidence type="ECO:0000313" key="3">
    <source>
        <dbReference type="Proteomes" id="UP000199036"/>
    </source>
</evidence>
<keyword evidence="1" id="KW-0472">Membrane</keyword>
<dbReference type="OrthoDB" id="4547866at2"/>
<accession>A0A1I4WYW1</accession>
<dbReference type="SUPFAM" id="SSF52218">
    <property type="entry name" value="Flavoproteins"/>
    <property type="match status" value="1"/>
</dbReference>
<evidence type="ECO:0000313" key="2">
    <source>
        <dbReference type="EMBL" id="SFN18911.1"/>
    </source>
</evidence>
<dbReference type="InterPro" id="IPR029039">
    <property type="entry name" value="Flavoprotein-like_sf"/>
</dbReference>
<organism evidence="2 3">
    <name type="scientific">Paenimyroides ummariense</name>
    <dbReference type="NCBI Taxonomy" id="913024"/>
    <lineage>
        <taxon>Bacteria</taxon>
        <taxon>Pseudomonadati</taxon>
        <taxon>Bacteroidota</taxon>
        <taxon>Flavobacteriia</taxon>
        <taxon>Flavobacteriales</taxon>
        <taxon>Flavobacteriaceae</taxon>
        <taxon>Paenimyroides</taxon>
    </lineage>
</organism>
<evidence type="ECO:0008006" key="4">
    <source>
        <dbReference type="Google" id="ProtNLM"/>
    </source>
</evidence>
<proteinExistence type="predicted"/>
<dbReference type="EMBL" id="FOVI01000002">
    <property type="protein sequence ID" value="SFN18911.1"/>
    <property type="molecule type" value="Genomic_DNA"/>
</dbReference>
<dbReference type="RefSeq" id="WP_091518162.1">
    <property type="nucleotide sequence ID" value="NZ_FOVI01000002.1"/>
</dbReference>
<evidence type="ECO:0000256" key="1">
    <source>
        <dbReference type="SAM" id="Phobius"/>
    </source>
</evidence>
<gene>
    <name evidence="2" type="ORF">SAMN05421741_10225</name>
</gene>
<keyword evidence="3" id="KW-1185">Reference proteome</keyword>
<keyword evidence="1" id="KW-0812">Transmembrane</keyword>